<reference evidence="4 5" key="1">
    <citation type="submission" date="2024-01" db="EMBL/GenBank/DDBJ databases">
        <title>Comparative genomics of Cryptococcus and Kwoniella reveals pathogenesis evolution and contrasting modes of karyotype evolution via chromosome fusion or intercentromeric recombination.</title>
        <authorList>
            <person name="Coelho M.A."/>
            <person name="David-Palma M."/>
            <person name="Shea T."/>
            <person name="Bowers K."/>
            <person name="McGinley-Smith S."/>
            <person name="Mohammad A.W."/>
            <person name="Gnirke A."/>
            <person name="Yurkov A.M."/>
            <person name="Nowrousian M."/>
            <person name="Sun S."/>
            <person name="Cuomo C.A."/>
            <person name="Heitman J."/>
        </authorList>
    </citation>
    <scope>NUCLEOTIDE SEQUENCE [LARGE SCALE GENOMIC DNA]</scope>
    <source>
        <strain evidence="4">CBS 11374</strain>
    </source>
</reference>
<dbReference type="PANTHER" id="PTHR12758:SF19">
    <property type="entry name" value="APOPTOSIS INHIBITOR 5"/>
    <property type="match status" value="1"/>
</dbReference>
<dbReference type="InterPro" id="IPR016024">
    <property type="entry name" value="ARM-type_fold"/>
</dbReference>
<keyword evidence="5" id="KW-1185">Reference proteome</keyword>
<accession>A0ABZ1D518</accession>
<dbReference type="EMBL" id="CP141887">
    <property type="protein sequence ID" value="WRT68687.1"/>
    <property type="molecule type" value="Genomic_DNA"/>
</dbReference>
<evidence type="ECO:0000313" key="5">
    <source>
        <dbReference type="Proteomes" id="UP001329825"/>
    </source>
</evidence>
<dbReference type="PANTHER" id="PTHR12758">
    <property type="entry name" value="APOPTOSIS INHIBITOR 5-RELATED"/>
    <property type="match status" value="1"/>
</dbReference>
<feature type="compositionally biased region" description="Pro residues" evidence="3">
    <location>
        <begin position="668"/>
        <end position="687"/>
    </location>
</feature>
<feature type="compositionally biased region" description="Polar residues" evidence="3">
    <location>
        <begin position="724"/>
        <end position="733"/>
    </location>
</feature>
<feature type="region of interest" description="Disordered" evidence="3">
    <location>
        <begin position="656"/>
        <end position="880"/>
    </location>
</feature>
<dbReference type="InterPro" id="IPR008383">
    <property type="entry name" value="API5"/>
</dbReference>
<feature type="compositionally biased region" description="Low complexity" evidence="3">
    <location>
        <begin position="506"/>
        <end position="518"/>
    </location>
</feature>
<protein>
    <submittedName>
        <fullName evidence="4">Uncharacterized protein</fullName>
    </submittedName>
</protein>
<feature type="compositionally biased region" description="Polar residues" evidence="3">
    <location>
        <begin position="466"/>
        <end position="489"/>
    </location>
</feature>
<evidence type="ECO:0000313" key="4">
    <source>
        <dbReference type="EMBL" id="WRT68687.1"/>
    </source>
</evidence>
<name>A0ABZ1D518_9TREE</name>
<feature type="compositionally biased region" description="Basic and acidic residues" evidence="3">
    <location>
        <begin position="541"/>
        <end position="554"/>
    </location>
</feature>
<evidence type="ECO:0000256" key="1">
    <source>
        <dbReference type="ARBA" id="ARBA00009515"/>
    </source>
</evidence>
<proteinExistence type="inferred from homology"/>
<feature type="region of interest" description="Disordered" evidence="3">
    <location>
        <begin position="916"/>
        <end position="981"/>
    </location>
</feature>
<feature type="compositionally biased region" description="Basic and acidic residues" evidence="3">
    <location>
        <begin position="779"/>
        <end position="800"/>
    </location>
</feature>
<dbReference type="GeneID" id="87957797"/>
<sequence>MSTSSAAEVLVRTRELVPGPAASIYDRRKFQELLITLPRYSAYENKAFFGLLVAKYFGEFEDLQDSAIDALLDLCEDEDEKVRIIGIKGLGPTGRSDPRWVKGNTGVLLQLLACQPRELKYVKESLQTLLSVSPIDVFGVMIDDCRGSEEETGASRRNILEYLRTDAAETRKTILETGNNLTAEDIFRKGLFDVLQNSVSEEESELILELLEPLSTISGKNALTKTKNRYMKALINSLPPNSTTQKTQHLTDIFKRYVGKIMPIDPRYIILFLAQHGAAVIELGLESKDPSAEWLLDGLKDWSRGVVAQWEKPRDEKDLEENTLAPAFVNTTLPPFLDGFKALYRSGKVAGAASTTEVILFTIYQITTIHDRRSELVRRSIAHDLSDVAEEGIKILRRLSKGSTESRRWENIIDMAEILADPRSKIIKIVPSWELSSSKVPPTGPSKSFNDVSKTSAAPSAPRGPRSTQPHLQTQTTPSGPRNGSSAGPSSHHPRNVPTGPASNTSRYSSSAGSMSSSHLYPTPQPRSYDRRPRSPGRRPRSPETRTRSPERRPQSPNITNLRPSVNKKSRSPGNEYRSSKTRSPSTDRRRPSSPDPSLKTKPLTLPPSQPNHRTITPVQPSVSSVLPVELVPLTQSSQSTAENSQKPTLTIRSAAASVVETSSPKIPFTPTPVPRVTSPPPRPALTPIPTLSIRQSAPAYTSPSSIITDPPSKRSSLADRLGVSTSVPSSTNKRPRNADELQPVKAPDQVSSVTSEDRPLLLSRLGSRDVDPPQAKKAKVDKDKQNIDARSKESTRTDGSRLSLLDRINGKPSSSPAPPSESSIIKDDQLSVPPSTSNKPFSILNRSFTASSSTNNPPTQPKQGLSFLSRSSQAPPPSALKTLSILNRAAFTSSSGLGTESSISPKDEEVIVRKGRGFRAKTPDGLDILTSESSTSEDGPGSSLASRLTVGPGIRGRGRGVPAFGFGSRGLVRPHMNGQH</sequence>
<feature type="compositionally biased region" description="Polar residues" evidence="3">
    <location>
        <begin position="833"/>
        <end position="874"/>
    </location>
</feature>
<dbReference type="RefSeq" id="XP_062793426.1">
    <property type="nucleotide sequence ID" value="XM_062937375.1"/>
</dbReference>
<feature type="compositionally biased region" description="Low complexity" evidence="3">
    <location>
        <begin position="702"/>
        <end position="711"/>
    </location>
</feature>
<evidence type="ECO:0000256" key="2">
    <source>
        <dbReference type="ARBA" id="ARBA00022703"/>
    </source>
</evidence>
<gene>
    <name evidence="4" type="ORF">IL334_005667</name>
</gene>
<organism evidence="4 5">
    <name type="scientific">Kwoniella shivajii</name>
    <dbReference type="NCBI Taxonomy" id="564305"/>
    <lineage>
        <taxon>Eukaryota</taxon>
        <taxon>Fungi</taxon>
        <taxon>Dikarya</taxon>
        <taxon>Basidiomycota</taxon>
        <taxon>Agaricomycotina</taxon>
        <taxon>Tremellomycetes</taxon>
        <taxon>Tremellales</taxon>
        <taxon>Cryptococcaceae</taxon>
        <taxon>Kwoniella</taxon>
    </lineage>
</organism>
<dbReference type="Proteomes" id="UP001329825">
    <property type="component" value="Chromosome 7"/>
</dbReference>
<evidence type="ECO:0000256" key="3">
    <source>
        <dbReference type="SAM" id="MobiDB-lite"/>
    </source>
</evidence>
<dbReference type="Pfam" id="PF05918">
    <property type="entry name" value="API5"/>
    <property type="match status" value="1"/>
</dbReference>
<comment type="similarity">
    <text evidence="1">Belongs to the API5 family.</text>
</comment>
<feature type="region of interest" description="Disordered" evidence="3">
    <location>
        <begin position="436"/>
        <end position="623"/>
    </location>
</feature>
<feature type="compositionally biased region" description="Polar residues" evidence="3">
    <location>
        <begin position="436"/>
        <end position="458"/>
    </location>
</feature>
<keyword evidence="2" id="KW-0053">Apoptosis</keyword>
<dbReference type="SUPFAM" id="SSF48371">
    <property type="entry name" value="ARM repeat"/>
    <property type="match status" value="1"/>
</dbReference>